<feature type="non-terminal residue" evidence="2">
    <location>
        <position position="1"/>
    </location>
</feature>
<proteinExistence type="predicted"/>
<comment type="caution">
    <text evidence="2">The sequence shown here is derived from an EMBL/GenBank/DDBJ whole genome shotgun (WGS) entry which is preliminary data.</text>
</comment>
<dbReference type="Pfam" id="PF07085">
    <property type="entry name" value="DRTGG"/>
    <property type="match status" value="1"/>
</dbReference>
<dbReference type="AlphaFoldDB" id="X0VU55"/>
<protein>
    <recommendedName>
        <fullName evidence="1">DRTGG domain-containing protein</fullName>
    </recommendedName>
</protein>
<dbReference type="EMBL" id="BARS01035006">
    <property type="protein sequence ID" value="GAG14672.1"/>
    <property type="molecule type" value="Genomic_DNA"/>
</dbReference>
<reference evidence="2" key="1">
    <citation type="journal article" date="2014" name="Front. Microbiol.">
        <title>High frequency of phylogenetically diverse reductive dehalogenase-homologous genes in deep subseafloor sedimentary metagenomes.</title>
        <authorList>
            <person name="Kawai M."/>
            <person name="Futagami T."/>
            <person name="Toyoda A."/>
            <person name="Takaki Y."/>
            <person name="Nishi S."/>
            <person name="Hori S."/>
            <person name="Arai W."/>
            <person name="Tsubouchi T."/>
            <person name="Morono Y."/>
            <person name="Uchiyama I."/>
            <person name="Ito T."/>
            <person name="Fujiyama A."/>
            <person name="Inagaki F."/>
            <person name="Takami H."/>
        </authorList>
    </citation>
    <scope>NUCLEOTIDE SEQUENCE</scope>
    <source>
        <strain evidence="2">Expedition CK06-06</strain>
    </source>
</reference>
<dbReference type="InterPro" id="IPR028979">
    <property type="entry name" value="Ser_kin/Pase_Hpr-like_N_sf"/>
</dbReference>
<accession>X0VU55</accession>
<feature type="domain" description="DRTGG" evidence="1">
    <location>
        <begin position="1"/>
        <end position="56"/>
    </location>
</feature>
<sequence length="92" mass="10125">RVDIQLAALEAPGLRCLILTGNIHPTKTVVDKAEEKKIPVMVVGQDTIPAAELCEQLVGHSCLCRGSRLEIALELIRTNIDIERIIEKAVDR</sequence>
<evidence type="ECO:0000313" key="2">
    <source>
        <dbReference type="EMBL" id="GAG14672.1"/>
    </source>
</evidence>
<evidence type="ECO:0000259" key="1">
    <source>
        <dbReference type="Pfam" id="PF07085"/>
    </source>
</evidence>
<name>X0VU55_9ZZZZ</name>
<dbReference type="SUPFAM" id="SSF75138">
    <property type="entry name" value="HprK N-terminal domain-like"/>
    <property type="match status" value="1"/>
</dbReference>
<dbReference type="InterPro" id="IPR010766">
    <property type="entry name" value="DRTGG"/>
</dbReference>
<organism evidence="2">
    <name type="scientific">marine sediment metagenome</name>
    <dbReference type="NCBI Taxonomy" id="412755"/>
    <lineage>
        <taxon>unclassified sequences</taxon>
        <taxon>metagenomes</taxon>
        <taxon>ecological metagenomes</taxon>
    </lineage>
</organism>
<gene>
    <name evidence="2" type="ORF">S01H1_54006</name>
</gene>
<dbReference type="Gene3D" id="3.40.1390.20">
    <property type="entry name" value="HprK N-terminal domain-like"/>
    <property type="match status" value="1"/>
</dbReference>